<protein>
    <submittedName>
        <fullName evidence="2">NAD(P)-dependent oxidoreductase</fullName>
    </submittedName>
</protein>
<dbReference type="SUPFAM" id="SSF51735">
    <property type="entry name" value="NAD(P)-binding Rossmann-fold domains"/>
    <property type="match status" value="1"/>
</dbReference>
<name>A0A9X3UDA6_9HYPH</name>
<organism evidence="2 3">
    <name type="scientific">Hoeflea prorocentri</name>
    <dbReference type="NCBI Taxonomy" id="1922333"/>
    <lineage>
        <taxon>Bacteria</taxon>
        <taxon>Pseudomonadati</taxon>
        <taxon>Pseudomonadota</taxon>
        <taxon>Alphaproteobacteria</taxon>
        <taxon>Hyphomicrobiales</taxon>
        <taxon>Rhizobiaceae</taxon>
        <taxon>Hoeflea</taxon>
    </lineage>
</organism>
<dbReference type="CDD" id="cd08946">
    <property type="entry name" value="SDR_e"/>
    <property type="match status" value="1"/>
</dbReference>
<gene>
    <name evidence="2" type="ORF">OQ273_00865</name>
</gene>
<dbReference type="EMBL" id="JAPJZI010000001">
    <property type="protein sequence ID" value="MDA5397108.1"/>
    <property type="molecule type" value="Genomic_DNA"/>
</dbReference>
<evidence type="ECO:0000259" key="1">
    <source>
        <dbReference type="Pfam" id="PF01370"/>
    </source>
</evidence>
<dbReference type="RefSeq" id="WP_267988580.1">
    <property type="nucleotide sequence ID" value="NZ_JAPJZI010000001.1"/>
</dbReference>
<feature type="domain" description="NAD-dependent epimerase/dehydratase" evidence="1">
    <location>
        <begin position="5"/>
        <end position="234"/>
    </location>
</feature>
<dbReference type="Proteomes" id="UP001151234">
    <property type="component" value="Unassembled WGS sequence"/>
</dbReference>
<reference evidence="2" key="1">
    <citation type="submission" date="2022-11" db="EMBL/GenBank/DDBJ databases">
        <title>Draft genome sequence of Hoeflea poritis E7-10 and Hoeflea prorocentri PM5-8, separated from scleractinian coral Porites lutea and marine dinoflagellate.</title>
        <authorList>
            <person name="Zhang G."/>
            <person name="Wei Q."/>
            <person name="Cai L."/>
        </authorList>
    </citation>
    <scope>NUCLEOTIDE SEQUENCE</scope>
    <source>
        <strain evidence="2">PM5-8</strain>
    </source>
</reference>
<dbReference type="Pfam" id="PF01370">
    <property type="entry name" value="Epimerase"/>
    <property type="match status" value="1"/>
</dbReference>
<dbReference type="PANTHER" id="PTHR43245">
    <property type="entry name" value="BIFUNCTIONAL POLYMYXIN RESISTANCE PROTEIN ARNA"/>
    <property type="match status" value="1"/>
</dbReference>
<dbReference type="PANTHER" id="PTHR43245:SF58">
    <property type="entry name" value="BLL5923 PROTEIN"/>
    <property type="match status" value="1"/>
</dbReference>
<dbReference type="InterPro" id="IPR050177">
    <property type="entry name" value="Lipid_A_modif_metabolic_enz"/>
</dbReference>
<proteinExistence type="predicted"/>
<sequence length="300" mass="32661">MTKLLVTGGSGIVGRFVVEELSKKGYDVTIASRTPPDKSLFLKPPDHIAMTLDPKTRFQAIVNGFDQLVHAGFSHEPGLYRGGEGDNPSGFWRHNFLATLLLFQAAAHCGVKRAVFLSSRAAYGKQRRGARLFEQTECRPDTHYGAIKHACERHLSQLASGTGLCVASLRVTGVYGATAAGGTHKWSTLFSDYLEGKPVEPRCGTEVHGRDVASAIRLMLEAKDKQVRAGVFNVSDLLIDRHDLLKLVQAQTGSANTLPKPADRRGYNIMDTTKIAALGWKPGGEPLLRAEVSRLIEQAD</sequence>
<dbReference type="Gene3D" id="3.40.50.720">
    <property type="entry name" value="NAD(P)-binding Rossmann-like Domain"/>
    <property type="match status" value="1"/>
</dbReference>
<evidence type="ECO:0000313" key="3">
    <source>
        <dbReference type="Proteomes" id="UP001151234"/>
    </source>
</evidence>
<dbReference type="InterPro" id="IPR036291">
    <property type="entry name" value="NAD(P)-bd_dom_sf"/>
</dbReference>
<accession>A0A9X3UDA6</accession>
<dbReference type="InterPro" id="IPR001509">
    <property type="entry name" value="Epimerase_deHydtase"/>
</dbReference>
<dbReference type="AlphaFoldDB" id="A0A9X3UDA6"/>
<comment type="caution">
    <text evidence="2">The sequence shown here is derived from an EMBL/GenBank/DDBJ whole genome shotgun (WGS) entry which is preliminary data.</text>
</comment>
<keyword evidence="3" id="KW-1185">Reference proteome</keyword>
<evidence type="ECO:0000313" key="2">
    <source>
        <dbReference type="EMBL" id="MDA5397108.1"/>
    </source>
</evidence>